<reference evidence="2" key="1">
    <citation type="submission" date="2025-08" db="UniProtKB">
        <authorList>
            <consortium name="Ensembl"/>
        </authorList>
    </citation>
    <scope>IDENTIFICATION</scope>
</reference>
<dbReference type="InParanoid" id="A0A674IVS7"/>
<keyword evidence="3" id="KW-1185">Reference proteome</keyword>
<feature type="chain" id="PRO_5025664946" evidence="1">
    <location>
        <begin position="23"/>
        <end position="98"/>
    </location>
</feature>
<evidence type="ECO:0000256" key="1">
    <source>
        <dbReference type="SAM" id="SignalP"/>
    </source>
</evidence>
<keyword evidence="1" id="KW-0732">Signal</keyword>
<sequence>MGAMRPALALLSLAYLMRTAATLRICAFNIRTFGDSKLSNETIAGIIVNVSAGGLGRGPTYQQFWGCPGLHQIAGPGALRSVFSVGLESMLSLGPKAT</sequence>
<reference evidence="2" key="2">
    <citation type="submission" date="2025-09" db="UniProtKB">
        <authorList>
            <consortium name="Ensembl"/>
        </authorList>
    </citation>
    <scope>IDENTIFICATION</scope>
</reference>
<dbReference type="AlphaFoldDB" id="A0A674IVS7"/>
<evidence type="ECO:0000313" key="3">
    <source>
        <dbReference type="Proteomes" id="UP000472274"/>
    </source>
</evidence>
<proteinExistence type="predicted"/>
<accession>A0A674IVS7</accession>
<name>A0A674IVS7_9SAUR</name>
<protein>
    <submittedName>
        <fullName evidence="2">Uncharacterized protein</fullName>
    </submittedName>
</protein>
<dbReference type="Proteomes" id="UP000472274">
    <property type="component" value="Unplaced"/>
</dbReference>
<feature type="signal peptide" evidence="1">
    <location>
        <begin position="1"/>
        <end position="22"/>
    </location>
</feature>
<evidence type="ECO:0000313" key="2">
    <source>
        <dbReference type="Ensembl" id="ENSTMTP00000013601.1"/>
    </source>
</evidence>
<dbReference type="Ensembl" id="ENSTMTT00000014074.1">
    <property type="protein sequence ID" value="ENSTMTP00000013601.1"/>
    <property type="gene ID" value="ENSTMTG00000009891.1"/>
</dbReference>
<organism evidence="2 3">
    <name type="scientific">Terrapene triunguis</name>
    <name type="common">Three-toed box turtle</name>
    <dbReference type="NCBI Taxonomy" id="2587831"/>
    <lineage>
        <taxon>Eukaryota</taxon>
        <taxon>Metazoa</taxon>
        <taxon>Chordata</taxon>
        <taxon>Craniata</taxon>
        <taxon>Vertebrata</taxon>
        <taxon>Euteleostomi</taxon>
        <taxon>Archelosauria</taxon>
        <taxon>Testudinata</taxon>
        <taxon>Testudines</taxon>
        <taxon>Cryptodira</taxon>
        <taxon>Durocryptodira</taxon>
        <taxon>Testudinoidea</taxon>
        <taxon>Emydidae</taxon>
        <taxon>Terrapene</taxon>
    </lineage>
</organism>